<sequence length="284" mass="31806">MARRKISRDLKERSVALAVAGWTVKEIANALGVSRQSVARWALRAHSHHDFTATSSPLQGRPRILSSAILEDLRDLLRSSPSLYLDEIVTWLAVTHDQPVSISTVHKALAGLGYTYKKLRKTAAQRDELTRTQCMDTRTTHRTYGRAPAGQRATEKLSFKRGVRYSILPALSLNGFLTVRVLPKMNPYPGPNSVLIVDNCSTHKSEAVREAVEAAGCLYLFLPPYSPDYNPIEEAFSCVKYHFRRKPIRSDDEDNRPEIVIMEGCMGAVTAEKARGWYADCGYL</sequence>
<protein>
    <submittedName>
        <fullName evidence="1">Uncharacterized protein</fullName>
    </submittedName>
</protein>
<dbReference type="EMBL" id="JANSHE010002141">
    <property type="protein sequence ID" value="KAJ2995020.1"/>
    <property type="molecule type" value="Genomic_DNA"/>
</dbReference>
<comment type="caution">
    <text evidence="1">The sequence shown here is derived from an EMBL/GenBank/DDBJ whole genome shotgun (WGS) entry which is preliminary data.</text>
</comment>
<accession>A0ACC1PKZ7</accession>
<evidence type="ECO:0000313" key="1">
    <source>
        <dbReference type="EMBL" id="KAJ2995020.1"/>
    </source>
</evidence>
<dbReference type="Proteomes" id="UP001144978">
    <property type="component" value="Unassembled WGS sequence"/>
</dbReference>
<gene>
    <name evidence="1" type="ORF">NUW54_g7458</name>
</gene>
<reference evidence="1" key="1">
    <citation type="submission" date="2022-08" db="EMBL/GenBank/DDBJ databases">
        <title>Genome Sequence of Pycnoporus sanguineus.</title>
        <authorList>
            <person name="Buettner E."/>
        </authorList>
    </citation>
    <scope>NUCLEOTIDE SEQUENCE</scope>
    <source>
        <strain evidence="1">CG-C14</strain>
    </source>
</reference>
<evidence type="ECO:0000313" key="2">
    <source>
        <dbReference type="Proteomes" id="UP001144978"/>
    </source>
</evidence>
<keyword evidence="2" id="KW-1185">Reference proteome</keyword>
<proteinExistence type="predicted"/>
<name>A0ACC1PKZ7_9APHY</name>
<organism evidence="1 2">
    <name type="scientific">Trametes sanguinea</name>
    <dbReference type="NCBI Taxonomy" id="158606"/>
    <lineage>
        <taxon>Eukaryota</taxon>
        <taxon>Fungi</taxon>
        <taxon>Dikarya</taxon>
        <taxon>Basidiomycota</taxon>
        <taxon>Agaricomycotina</taxon>
        <taxon>Agaricomycetes</taxon>
        <taxon>Polyporales</taxon>
        <taxon>Polyporaceae</taxon>
        <taxon>Trametes</taxon>
    </lineage>
</organism>